<name>A0A4Y2G5U4_ARAVE</name>
<keyword evidence="3" id="KW-1185">Reference proteome</keyword>
<organism evidence="2 3">
    <name type="scientific">Araneus ventricosus</name>
    <name type="common">Orbweaver spider</name>
    <name type="synonym">Epeira ventricosa</name>
    <dbReference type="NCBI Taxonomy" id="182803"/>
    <lineage>
        <taxon>Eukaryota</taxon>
        <taxon>Metazoa</taxon>
        <taxon>Ecdysozoa</taxon>
        <taxon>Arthropoda</taxon>
        <taxon>Chelicerata</taxon>
        <taxon>Arachnida</taxon>
        <taxon>Araneae</taxon>
        <taxon>Araneomorphae</taxon>
        <taxon>Entelegynae</taxon>
        <taxon>Araneoidea</taxon>
        <taxon>Araneidae</taxon>
        <taxon>Araneus</taxon>
    </lineage>
</organism>
<feature type="region of interest" description="Disordered" evidence="1">
    <location>
        <begin position="1"/>
        <end position="24"/>
    </location>
</feature>
<reference evidence="2 3" key="1">
    <citation type="journal article" date="2019" name="Sci. Rep.">
        <title>Orb-weaving spider Araneus ventricosus genome elucidates the spidroin gene catalogue.</title>
        <authorList>
            <person name="Kono N."/>
            <person name="Nakamura H."/>
            <person name="Ohtoshi R."/>
            <person name="Moran D.A.P."/>
            <person name="Shinohara A."/>
            <person name="Yoshida Y."/>
            <person name="Fujiwara M."/>
            <person name="Mori M."/>
            <person name="Tomita M."/>
            <person name="Arakawa K."/>
        </authorList>
    </citation>
    <scope>NUCLEOTIDE SEQUENCE [LARGE SCALE GENOMIC DNA]</scope>
</reference>
<sequence length="136" mass="15433">MPPTTSDEIFPIAQDHGDNGMNEGYEEKRNRLLWDIFSEISRKTKERAIPSLTLIPSHPNSKINPTVPSENLDNSFTETLSAVLFFMKEDWVSTHLLLQAFKNALPALREEITGTDQAYDLFKDYVQISNSENSTA</sequence>
<protein>
    <submittedName>
        <fullName evidence="2">Uncharacterized protein</fullName>
    </submittedName>
</protein>
<comment type="caution">
    <text evidence="2">The sequence shown here is derived from an EMBL/GenBank/DDBJ whole genome shotgun (WGS) entry which is preliminary data.</text>
</comment>
<dbReference type="AlphaFoldDB" id="A0A4Y2G5U4"/>
<proteinExistence type="predicted"/>
<evidence type="ECO:0000313" key="2">
    <source>
        <dbReference type="EMBL" id="GBM48085.1"/>
    </source>
</evidence>
<accession>A0A4Y2G5U4</accession>
<evidence type="ECO:0000256" key="1">
    <source>
        <dbReference type="SAM" id="MobiDB-lite"/>
    </source>
</evidence>
<dbReference type="Proteomes" id="UP000499080">
    <property type="component" value="Unassembled WGS sequence"/>
</dbReference>
<evidence type="ECO:0000313" key="3">
    <source>
        <dbReference type="Proteomes" id="UP000499080"/>
    </source>
</evidence>
<dbReference type="EMBL" id="BGPR01001202">
    <property type="protein sequence ID" value="GBM48085.1"/>
    <property type="molecule type" value="Genomic_DNA"/>
</dbReference>
<gene>
    <name evidence="2" type="ORF">AVEN_34406_1</name>
</gene>